<gene>
    <name evidence="3" type="ORF">A5CBH24_14800</name>
</gene>
<keyword evidence="4" id="KW-1185">Reference proteome</keyword>
<reference evidence="4" key="1">
    <citation type="submission" date="2019-06" db="EMBL/GenBank/DDBJ databases">
        <title>Alistipes onderdonkii subsp. vulgaris subsp. nov., Alistipes dispar sp. nov. and Alistipes communis sp. nov., isolated from human faeces, and creation of Alistipes onderdonkii subsp. onderdonkii subsp. nov.</title>
        <authorList>
            <person name="Sakamoto M."/>
            <person name="Ikeyama N."/>
            <person name="Ogata Y."/>
            <person name="Suda W."/>
            <person name="Iino T."/>
            <person name="Hattori M."/>
            <person name="Ohkuma M."/>
        </authorList>
    </citation>
    <scope>NUCLEOTIDE SEQUENCE [LARGE SCALE GENOMIC DNA]</scope>
    <source>
        <strain evidence="4">5CBH24</strain>
    </source>
</reference>
<accession>A0A4Y1WTG6</accession>
<dbReference type="Gene3D" id="3.20.20.80">
    <property type="entry name" value="Glycosidases"/>
    <property type="match status" value="1"/>
</dbReference>
<feature type="chain" id="PRO_5021284192" description="DUF5722 domain-containing protein" evidence="1">
    <location>
        <begin position="39"/>
        <end position="742"/>
    </location>
</feature>
<keyword evidence="1" id="KW-0732">Signal</keyword>
<dbReference type="EMBL" id="AP019735">
    <property type="protein sequence ID" value="BBL04167.1"/>
    <property type="molecule type" value="Genomic_DNA"/>
</dbReference>
<dbReference type="InterPro" id="IPR017853">
    <property type="entry name" value="GH"/>
</dbReference>
<sequence length="742" mass="83469">MKTNFRFPSGTGCSGRLLHGALHTLAAALLLFAGSACENEDPDVYTPPAPEPLAPLTLVPNMDPRVQNDIEIEEETTGVYRIHTTGEDPYFCTVPFDGNVPADLNVLAFEYQTDRRTDHIQLFFWTEVDGEVIPDVERTIVTTPFEAADTWKEYSVRIRKCREEFFWGEAGNLLRIDFGTVKDADIRLRNLRLREMTDAERAEDAAENENDQNASVYEERLKEYLHASYTSKVDRVEATADKIRIMGSYAGEGSFLLYELPPYADITRIETAYQKYATPLTQSPFDVTLDRMASPEGFPYDRLLSQWAVVCRTAEGDRIVSHGRYADEVAALRNLPPVPMRSKKGLGGFYAGDYTSDLDDLGITSATVNVSPLQFMYLSPAKAGMVEHAYCGETYYFDSEKLDALDATLRETAARDITVAVILLVDPAAEARDAELGALLQHPDYTRGTYTMPNMTTPKAVRAYAAMIDFLAQRYCREDDAYGRIAHWIVHNEVDGGVDWTNMGDDKLITTYTNAYVKSMRLCASIVRQYDANAEFFASFSHSWSRASNPGWYPVRDMVGLLGDFSRAEGDFRWALACHSYPETISDPCTWREPNATFAMNTPFVTLKNLEVLSKWALTPANLFRGTTRRSVWLSEAGTNSPTYAEADLRNQCAGFAYGWKKIAALPGIDGIQWHNWFDHRNEGTLRIGLRRYPDDAEDPGGKKPIWETYRDAGTDREEEAFAPFLSVIGIPDWNILQPVAD</sequence>
<proteinExistence type="predicted"/>
<dbReference type="GeneID" id="78342204"/>
<evidence type="ECO:0000259" key="2">
    <source>
        <dbReference type="Pfam" id="PF18989"/>
    </source>
</evidence>
<dbReference type="Proteomes" id="UP000318946">
    <property type="component" value="Chromosome"/>
</dbReference>
<dbReference type="Pfam" id="PF18989">
    <property type="entry name" value="DUF5722"/>
    <property type="match status" value="1"/>
</dbReference>
<name>A0A4Y1WTG6_9BACT</name>
<evidence type="ECO:0000313" key="4">
    <source>
        <dbReference type="Proteomes" id="UP000318946"/>
    </source>
</evidence>
<protein>
    <recommendedName>
        <fullName evidence="2">DUF5722 domain-containing protein</fullName>
    </recommendedName>
</protein>
<dbReference type="InterPro" id="IPR043780">
    <property type="entry name" value="DUF5722"/>
</dbReference>
<dbReference type="AlphaFoldDB" id="A0A4Y1WTG6"/>
<feature type="domain" description="DUF5722" evidence="2">
    <location>
        <begin position="340"/>
        <end position="735"/>
    </location>
</feature>
<evidence type="ECO:0000256" key="1">
    <source>
        <dbReference type="SAM" id="SignalP"/>
    </source>
</evidence>
<dbReference type="KEGG" id="acou:A5CBH24_14800"/>
<evidence type="ECO:0000313" key="3">
    <source>
        <dbReference type="EMBL" id="BBL04167.1"/>
    </source>
</evidence>
<feature type="signal peptide" evidence="1">
    <location>
        <begin position="1"/>
        <end position="38"/>
    </location>
</feature>
<dbReference type="OrthoDB" id="175224at2"/>
<organism evidence="3 4">
    <name type="scientific">Alistipes communis</name>
    <dbReference type="NCBI Taxonomy" id="2585118"/>
    <lineage>
        <taxon>Bacteria</taxon>
        <taxon>Pseudomonadati</taxon>
        <taxon>Bacteroidota</taxon>
        <taxon>Bacteroidia</taxon>
        <taxon>Bacteroidales</taxon>
        <taxon>Rikenellaceae</taxon>
        <taxon>Alistipes</taxon>
    </lineage>
</organism>
<dbReference type="RefSeq" id="WP_141412692.1">
    <property type="nucleotide sequence ID" value="NZ_AP019735.1"/>
</dbReference>
<dbReference type="SUPFAM" id="SSF51445">
    <property type="entry name" value="(Trans)glycosidases"/>
    <property type="match status" value="1"/>
</dbReference>